<organism evidence="2 3">
    <name type="scientific">Apiospora marii</name>
    <dbReference type="NCBI Taxonomy" id="335849"/>
    <lineage>
        <taxon>Eukaryota</taxon>
        <taxon>Fungi</taxon>
        <taxon>Dikarya</taxon>
        <taxon>Ascomycota</taxon>
        <taxon>Pezizomycotina</taxon>
        <taxon>Sordariomycetes</taxon>
        <taxon>Xylariomycetidae</taxon>
        <taxon>Amphisphaeriales</taxon>
        <taxon>Apiosporaceae</taxon>
        <taxon>Apiospora</taxon>
    </lineage>
</organism>
<protein>
    <submittedName>
        <fullName evidence="2">Uncharacterized protein</fullName>
    </submittedName>
</protein>
<gene>
    <name evidence="2" type="ORF">PG991_000902</name>
</gene>
<feature type="region of interest" description="Disordered" evidence="1">
    <location>
        <begin position="53"/>
        <end position="79"/>
    </location>
</feature>
<name>A0ABR1STC0_9PEZI</name>
<keyword evidence="3" id="KW-1185">Reference proteome</keyword>
<proteinExistence type="predicted"/>
<feature type="compositionally biased region" description="Basic and acidic residues" evidence="1">
    <location>
        <begin position="53"/>
        <end position="62"/>
    </location>
</feature>
<accession>A0ABR1STC0</accession>
<dbReference type="EMBL" id="JAQQWI010000002">
    <property type="protein sequence ID" value="KAK8037556.1"/>
    <property type="molecule type" value="Genomic_DNA"/>
</dbReference>
<comment type="caution">
    <text evidence="2">The sequence shown here is derived from an EMBL/GenBank/DDBJ whole genome shotgun (WGS) entry which is preliminary data.</text>
</comment>
<dbReference type="Proteomes" id="UP001396898">
    <property type="component" value="Unassembled WGS sequence"/>
</dbReference>
<evidence type="ECO:0000313" key="2">
    <source>
        <dbReference type="EMBL" id="KAK8037556.1"/>
    </source>
</evidence>
<reference evidence="2 3" key="1">
    <citation type="submission" date="2023-01" db="EMBL/GenBank/DDBJ databases">
        <title>Analysis of 21 Apiospora genomes using comparative genomics revels a genus with tremendous synthesis potential of carbohydrate active enzymes and secondary metabolites.</title>
        <authorList>
            <person name="Sorensen T."/>
        </authorList>
    </citation>
    <scope>NUCLEOTIDE SEQUENCE [LARGE SCALE GENOMIC DNA]</scope>
    <source>
        <strain evidence="2 3">CBS 20057</strain>
    </source>
</reference>
<evidence type="ECO:0000256" key="1">
    <source>
        <dbReference type="SAM" id="MobiDB-lite"/>
    </source>
</evidence>
<sequence>MALLSDANWTDLFGWIEGHSQWARFPIDESKSLRPNQELRVWLHRLPPVVEDTTRSSAHDAEAPSSIADGQGQNSSPTTRDVVERQFRCLNHEEMAKLQETRKTSLWPRMDWCPPSWIGPSCSTIANNLEAAVGCLSTGMAPVDDAEMLSLPDYLVRDTWSSFKVPVNVLLGDEYRGDAIMYGVGTPALNLFNPEDREDRGTTWRIQHWLANNYMVYRDGFDMGAVIKIHRSGDHTWHRDTIEVAELQALIILLDRQTIYAPKKRKLRAWLVSVNTERFRVLEAYLDQDADAHSFHFSILDERAWPLEDQYPKNDIHGDDETWKWLLSWVLPQPLT</sequence>
<evidence type="ECO:0000313" key="3">
    <source>
        <dbReference type="Proteomes" id="UP001396898"/>
    </source>
</evidence>